<sequence>MEIGAHEGLSMPITGDYDTMQEPFRVKLLDSGNGIPLDDIRTMEVKTTKVIKYRECLKNHAASIGGHATDGCGEFMSSGEEGTLDALKCAACECHRNFHRREVEGENSCVCQHILNDKKRGSPPIILPPRAPLQLSSGVTIGRTSAPVIMTAFSELDNREGAAYVSTPSTIKKRFRTKFSAEQKERMFSIAEKLGWKIQKQDEAEVQQFCADVGVKRHVLKVWMHNNRHTLGKK</sequence>
<gene>
    <name evidence="1" type="ORF">O6H91_19G075800</name>
</gene>
<evidence type="ECO:0000313" key="1">
    <source>
        <dbReference type="EMBL" id="KAJ7521934.1"/>
    </source>
</evidence>
<protein>
    <submittedName>
        <fullName evidence="1">Uncharacterized protein</fullName>
    </submittedName>
</protein>
<proteinExistence type="predicted"/>
<reference evidence="2" key="1">
    <citation type="journal article" date="2024" name="Proc. Natl. Acad. Sci. U.S.A.">
        <title>Extraordinary preservation of gene collinearity over three hundred million years revealed in homosporous lycophytes.</title>
        <authorList>
            <person name="Li C."/>
            <person name="Wickell D."/>
            <person name="Kuo L.Y."/>
            <person name="Chen X."/>
            <person name="Nie B."/>
            <person name="Liao X."/>
            <person name="Peng D."/>
            <person name="Ji J."/>
            <person name="Jenkins J."/>
            <person name="Williams M."/>
            <person name="Shu S."/>
            <person name="Plott C."/>
            <person name="Barry K."/>
            <person name="Rajasekar S."/>
            <person name="Grimwood J."/>
            <person name="Han X."/>
            <person name="Sun S."/>
            <person name="Hou Z."/>
            <person name="He W."/>
            <person name="Dai G."/>
            <person name="Sun C."/>
            <person name="Schmutz J."/>
            <person name="Leebens-Mack J.H."/>
            <person name="Li F.W."/>
            <person name="Wang L."/>
        </authorList>
    </citation>
    <scope>NUCLEOTIDE SEQUENCE [LARGE SCALE GENOMIC DNA]</scope>
    <source>
        <strain evidence="2">cv. PW_Plant_1</strain>
    </source>
</reference>
<dbReference type="Proteomes" id="UP001162992">
    <property type="component" value="Chromosome 19"/>
</dbReference>
<dbReference type="EMBL" id="CM055110">
    <property type="protein sequence ID" value="KAJ7521934.1"/>
    <property type="molecule type" value="Genomic_DNA"/>
</dbReference>
<comment type="caution">
    <text evidence="1">The sequence shown here is derived from an EMBL/GenBank/DDBJ whole genome shotgun (WGS) entry which is preliminary data.</text>
</comment>
<evidence type="ECO:0000313" key="2">
    <source>
        <dbReference type="Proteomes" id="UP001162992"/>
    </source>
</evidence>
<organism evidence="1 2">
    <name type="scientific">Diphasiastrum complanatum</name>
    <name type="common">Issler's clubmoss</name>
    <name type="synonym">Lycopodium complanatum</name>
    <dbReference type="NCBI Taxonomy" id="34168"/>
    <lineage>
        <taxon>Eukaryota</taxon>
        <taxon>Viridiplantae</taxon>
        <taxon>Streptophyta</taxon>
        <taxon>Embryophyta</taxon>
        <taxon>Tracheophyta</taxon>
        <taxon>Lycopodiopsida</taxon>
        <taxon>Lycopodiales</taxon>
        <taxon>Lycopodiaceae</taxon>
        <taxon>Lycopodioideae</taxon>
        <taxon>Diphasiastrum</taxon>
    </lineage>
</organism>
<name>A0ACC2AXW0_DIPCM</name>
<keyword evidence="2" id="KW-1185">Reference proteome</keyword>
<accession>A0ACC2AXW0</accession>